<evidence type="ECO:0000313" key="1">
    <source>
        <dbReference type="EMBL" id="SEP54429.1"/>
    </source>
</evidence>
<sequence>MTITMPAPTFAPTHDSTTWSPGPGYVEILPAAWARPFAHDQFEVVVLTSADEQDGLPALASGVLSETLLLLADYWMHNPAELRLLAIADLLQLHEIGPEHPVLGHAEARLGHRRYEIQPEAWTALGLTADDAVAADLATHTVIGDPPVAIDTAGLPF</sequence>
<dbReference type="EMBL" id="FOEF01000047">
    <property type="protein sequence ID" value="SEP54429.1"/>
    <property type="molecule type" value="Genomic_DNA"/>
</dbReference>
<reference evidence="1 2" key="1">
    <citation type="submission" date="2016-10" db="EMBL/GenBank/DDBJ databases">
        <authorList>
            <person name="de Groot N.N."/>
        </authorList>
    </citation>
    <scope>NUCLEOTIDE SEQUENCE [LARGE SCALE GENOMIC DNA]</scope>
    <source>
        <strain evidence="1 2">DSM 44993</strain>
    </source>
</reference>
<dbReference type="Proteomes" id="UP000198582">
    <property type="component" value="Unassembled WGS sequence"/>
</dbReference>
<accession>A0A1H8YQM2</accession>
<protein>
    <submittedName>
        <fullName evidence="1">Uncharacterized protein</fullName>
    </submittedName>
</protein>
<gene>
    <name evidence="1" type="ORF">SAMN04489732_1475</name>
</gene>
<keyword evidence="2" id="KW-1185">Reference proteome</keyword>
<dbReference type="RefSeq" id="WP_091629717.1">
    <property type="nucleotide sequence ID" value="NZ_FOEF01000047.1"/>
</dbReference>
<dbReference type="OrthoDB" id="9931649at2"/>
<proteinExistence type="predicted"/>
<dbReference type="AlphaFoldDB" id="A0A1H8YQM2"/>
<name>A0A1H8YQM2_9PSEU</name>
<evidence type="ECO:0000313" key="2">
    <source>
        <dbReference type="Proteomes" id="UP000198582"/>
    </source>
</evidence>
<organism evidence="1 2">
    <name type="scientific">Amycolatopsis saalfeldensis</name>
    <dbReference type="NCBI Taxonomy" id="394193"/>
    <lineage>
        <taxon>Bacteria</taxon>
        <taxon>Bacillati</taxon>
        <taxon>Actinomycetota</taxon>
        <taxon>Actinomycetes</taxon>
        <taxon>Pseudonocardiales</taxon>
        <taxon>Pseudonocardiaceae</taxon>
        <taxon>Amycolatopsis</taxon>
    </lineage>
</organism>
<dbReference type="STRING" id="394193.SAMN04489732_1475"/>